<dbReference type="Proteomes" id="UP001157915">
    <property type="component" value="Unassembled WGS sequence"/>
</dbReference>
<evidence type="ECO:0000313" key="1">
    <source>
        <dbReference type="EMBL" id="SMP02996.1"/>
    </source>
</evidence>
<gene>
    <name evidence="1" type="ORF">SAMN06265367_101140</name>
</gene>
<accession>A0ABY1N8M5</accession>
<reference evidence="1 2" key="1">
    <citation type="submission" date="2017-05" db="EMBL/GenBank/DDBJ databases">
        <authorList>
            <person name="Varghese N."/>
            <person name="Submissions S."/>
        </authorList>
    </citation>
    <scope>NUCLEOTIDE SEQUENCE [LARGE SCALE GENOMIC DNA]</scope>
    <source>
        <strain evidence="1 2">DSM 15360</strain>
    </source>
</reference>
<protein>
    <submittedName>
        <fullName evidence="1">Uncharacterized protein</fullName>
    </submittedName>
</protein>
<sequence>MITQQEMLAHFLPILEKSGKRYKKKSLIRAKKAKPGQLVITKTSDGEETRNIAGVGDWLVENQTSVNELYLVKAETFEKKYTIIQALEQGWGCYQPKGEILGIIVSEAHFKDLGVSKPLKFQAPWKDSMIAKPGDMLVVPLDKDEIYRIAKKEFGETYVEI</sequence>
<evidence type="ECO:0000313" key="2">
    <source>
        <dbReference type="Proteomes" id="UP001157915"/>
    </source>
</evidence>
<organism evidence="1 2">
    <name type="scientific">Algoriphagus winogradskyi</name>
    <dbReference type="NCBI Taxonomy" id="237017"/>
    <lineage>
        <taxon>Bacteria</taxon>
        <taxon>Pseudomonadati</taxon>
        <taxon>Bacteroidota</taxon>
        <taxon>Cytophagia</taxon>
        <taxon>Cytophagales</taxon>
        <taxon>Cyclobacteriaceae</taxon>
        <taxon>Algoriphagus</taxon>
    </lineage>
</organism>
<dbReference type="EMBL" id="FXUA01000001">
    <property type="protein sequence ID" value="SMP02996.1"/>
    <property type="molecule type" value="Genomic_DNA"/>
</dbReference>
<keyword evidence="2" id="KW-1185">Reference proteome</keyword>
<dbReference type="RefSeq" id="WP_283411089.1">
    <property type="nucleotide sequence ID" value="NZ_FXUA01000001.1"/>
</dbReference>
<proteinExistence type="predicted"/>
<name>A0ABY1N8M5_9BACT</name>
<comment type="caution">
    <text evidence="1">The sequence shown here is derived from an EMBL/GenBank/DDBJ whole genome shotgun (WGS) entry which is preliminary data.</text>
</comment>